<feature type="signal peptide" evidence="2">
    <location>
        <begin position="1"/>
        <end position="25"/>
    </location>
</feature>
<feature type="chain" id="PRO_5045037716" evidence="2">
    <location>
        <begin position="26"/>
        <end position="731"/>
    </location>
</feature>
<keyword evidence="4" id="KW-1185">Reference proteome</keyword>
<feature type="region of interest" description="Disordered" evidence="1">
    <location>
        <begin position="598"/>
        <end position="623"/>
    </location>
</feature>
<organism evidence="3 4">
    <name type="scientific">Durusdinium trenchii</name>
    <dbReference type="NCBI Taxonomy" id="1381693"/>
    <lineage>
        <taxon>Eukaryota</taxon>
        <taxon>Sar</taxon>
        <taxon>Alveolata</taxon>
        <taxon>Dinophyceae</taxon>
        <taxon>Suessiales</taxon>
        <taxon>Symbiodiniaceae</taxon>
        <taxon>Durusdinium</taxon>
    </lineage>
</organism>
<reference evidence="3 4" key="1">
    <citation type="submission" date="2024-02" db="EMBL/GenBank/DDBJ databases">
        <authorList>
            <person name="Chen Y."/>
            <person name="Shah S."/>
            <person name="Dougan E. K."/>
            <person name="Thang M."/>
            <person name="Chan C."/>
        </authorList>
    </citation>
    <scope>NUCLEOTIDE SEQUENCE [LARGE SCALE GENOMIC DNA]</scope>
</reference>
<proteinExistence type="predicted"/>
<comment type="caution">
    <text evidence="3">The sequence shown here is derived from an EMBL/GenBank/DDBJ whole genome shotgun (WGS) entry which is preliminary data.</text>
</comment>
<evidence type="ECO:0000313" key="3">
    <source>
        <dbReference type="EMBL" id="CAK9089866.1"/>
    </source>
</evidence>
<feature type="compositionally biased region" description="Basic and acidic residues" evidence="1">
    <location>
        <begin position="704"/>
        <end position="717"/>
    </location>
</feature>
<sequence length="731" mass="79804">MIFVMSTSLLTLMLCMILNFNKVGKQLMLGEMQCDGFLLGNNGQTVLMACRVKVIKMKVQEPGARFRLEKLGITKDKVETSEVGERGLERPEEYWVELSTYEADPSNPAVEPSDYIYELVDGVMKPGATIGNAGGRKRKAEKVIEIGIGGGDAVDGSEFSDLNPADKEIVTNYADKLKKLRDVNPPLSEPQFKSNIQELLNECHTFLNDLKTKKRSAQRRSNAEDPLVHALESLEEQTNEHVKILKCVQGSAQVDTTTSLIAMIDDAADQHGSQFNHVVIRKALKHLVNQDVQLADWDRLTTSTKNTIDSRFQVGPDNVTGDAFYKILMTQTFQKLIKLVLPWLDKAIDAARDVGAIPEADVISKWDVTRELSGIESFKPVMELITLIGLIGKDITYIRGGASSDMGAENRLIKVSMKPFRKIVGSFLKSMMPLIGMTDQAQHDPLDFTEAIDKCEQISLRSVCLPLMDSDRQLGVDSLGRLVQKDTTLAFPQASSLELSGEDGNEKLKLTDIKELSSLDVRALGDVSKQLQDCMSLIASVTDVSELAELVSKAAPKGDGTNHDHDQQHTTADGASSASASVPSDVAMNPDAVVRAQSVTTDATRVHDTSAVHEDEDAAETIPPTQIEVEIHAAPAAEAETTSTSPDAMAGTRSVDATRVHDTSAVHGDAAELAETGDDLQHTETATEEEPKQFATPNEAEAETNEKTLDDNIDKESLTTALEKQLDMMQD</sequence>
<accession>A0ABP0QNS6</accession>
<evidence type="ECO:0000313" key="4">
    <source>
        <dbReference type="Proteomes" id="UP001642464"/>
    </source>
</evidence>
<feature type="region of interest" description="Disordered" evidence="1">
    <location>
        <begin position="682"/>
        <end position="731"/>
    </location>
</feature>
<feature type="compositionally biased region" description="Low complexity" evidence="1">
    <location>
        <begin position="572"/>
        <end position="584"/>
    </location>
</feature>
<protein>
    <submittedName>
        <fullName evidence="3">Uncharacterized protein</fullName>
    </submittedName>
</protein>
<gene>
    <name evidence="3" type="ORF">SCF082_LOCUS42396</name>
</gene>
<evidence type="ECO:0000256" key="1">
    <source>
        <dbReference type="SAM" id="MobiDB-lite"/>
    </source>
</evidence>
<name>A0ABP0QNS6_9DINO</name>
<evidence type="ECO:0000256" key="2">
    <source>
        <dbReference type="SAM" id="SignalP"/>
    </source>
</evidence>
<dbReference type="Proteomes" id="UP001642464">
    <property type="component" value="Unassembled WGS sequence"/>
</dbReference>
<feature type="compositionally biased region" description="Basic and acidic residues" evidence="1">
    <location>
        <begin position="604"/>
        <end position="613"/>
    </location>
</feature>
<dbReference type="EMBL" id="CAXAMM010039906">
    <property type="protein sequence ID" value="CAK9089866.1"/>
    <property type="molecule type" value="Genomic_DNA"/>
</dbReference>
<keyword evidence="2" id="KW-0732">Signal</keyword>
<feature type="region of interest" description="Disordered" evidence="1">
    <location>
        <begin position="555"/>
        <end position="584"/>
    </location>
</feature>